<comment type="caution">
    <text evidence="2">The sequence shown here is derived from an EMBL/GenBank/DDBJ whole genome shotgun (WGS) entry which is preliminary data.</text>
</comment>
<name>A0A178MRZ0_9PROT</name>
<proteinExistence type="predicted"/>
<accession>A0A178MRZ0</accession>
<organism evidence="2 3">
    <name type="scientific">Paramagnetospirillum marisnigri</name>
    <dbReference type="NCBI Taxonomy" id="1285242"/>
    <lineage>
        <taxon>Bacteria</taxon>
        <taxon>Pseudomonadati</taxon>
        <taxon>Pseudomonadota</taxon>
        <taxon>Alphaproteobacteria</taxon>
        <taxon>Rhodospirillales</taxon>
        <taxon>Magnetospirillaceae</taxon>
        <taxon>Paramagnetospirillum</taxon>
    </lineage>
</organism>
<dbReference type="AlphaFoldDB" id="A0A178MRZ0"/>
<evidence type="ECO:0008006" key="4">
    <source>
        <dbReference type="Google" id="ProtNLM"/>
    </source>
</evidence>
<evidence type="ECO:0000256" key="1">
    <source>
        <dbReference type="SAM" id="MobiDB-lite"/>
    </source>
</evidence>
<evidence type="ECO:0000313" key="3">
    <source>
        <dbReference type="Proteomes" id="UP000078428"/>
    </source>
</evidence>
<feature type="region of interest" description="Disordered" evidence="1">
    <location>
        <begin position="55"/>
        <end position="96"/>
    </location>
</feature>
<dbReference type="RefSeq" id="WP_068491331.1">
    <property type="nucleotide sequence ID" value="NZ_LWQT01000044.1"/>
</dbReference>
<evidence type="ECO:0000313" key="2">
    <source>
        <dbReference type="EMBL" id="OAN52371.1"/>
    </source>
</evidence>
<dbReference type="STRING" id="1285242.A6A04_01385"/>
<dbReference type="PROSITE" id="PS51257">
    <property type="entry name" value="PROKAR_LIPOPROTEIN"/>
    <property type="match status" value="1"/>
</dbReference>
<feature type="compositionally biased region" description="Polar residues" evidence="1">
    <location>
        <begin position="87"/>
        <end position="96"/>
    </location>
</feature>
<reference evidence="2 3" key="1">
    <citation type="submission" date="2016-04" db="EMBL/GenBank/DDBJ databases">
        <title>Draft genome sequence of freshwater magnetotactic bacteria Magnetospirillum marisnigri SP-1 and Magnetospirillum moscoviense BB-1.</title>
        <authorList>
            <person name="Koziaeva V."/>
            <person name="Dziuba M.V."/>
            <person name="Ivanov T.M."/>
            <person name="Kuznetsov B."/>
            <person name="Grouzdev D.S."/>
        </authorList>
    </citation>
    <scope>NUCLEOTIDE SEQUENCE [LARGE SCALE GENOMIC DNA]</scope>
    <source>
        <strain evidence="2 3">SP-1</strain>
    </source>
</reference>
<dbReference type="EMBL" id="LWQT01000044">
    <property type="protein sequence ID" value="OAN52371.1"/>
    <property type="molecule type" value="Genomic_DNA"/>
</dbReference>
<gene>
    <name evidence="2" type="ORF">A6A04_01385</name>
</gene>
<dbReference type="Proteomes" id="UP000078428">
    <property type="component" value="Unassembled WGS sequence"/>
</dbReference>
<dbReference type="Pfam" id="PF11233">
    <property type="entry name" value="DUF3035"/>
    <property type="match status" value="1"/>
</dbReference>
<protein>
    <recommendedName>
        <fullName evidence="4">DUF3035 domain-containing protein</fullName>
    </recommendedName>
</protein>
<dbReference type="InterPro" id="IPR021395">
    <property type="entry name" value="DUF3035"/>
</dbReference>
<dbReference type="OrthoDB" id="8478256at2"/>
<keyword evidence="3" id="KW-1185">Reference proteome</keyword>
<sequence>MTQTLRSTGRLLRLAVIALALPVVLSACSEAKRALGYEKTPPDEFQVVARAPLSMPPDFSLRPPAPGATRPQEGTTREQARRIITGQRGSTPISTENRTQGDLVLLKRIGADSIQPDIRVLVNKETQALAEAEKSFSDRIVFWRKADPPGVAVDPTKETQRIRENQALGRSVSEGDTPQIQRRRKAWLEGVFN</sequence>